<dbReference type="InterPro" id="IPR006675">
    <property type="entry name" value="HDIG_dom"/>
</dbReference>
<dbReference type="InterPro" id="IPR003607">
    <property type="entry name" value="HD/PDEase_dom"/>
</dbReference>
<keyword evidence="4 8" id="KW-0378">Hydrolase</keyword>
<reference evidence="8 9" key="1">
    <citation type="submission" date="2018-05" db="EMBL/GenBank/DDBJ databases">
        <title>Paenibacillus flagellatus sp. nov., isolated from selenium mineral soil.</title>
        <authorList>
            <person name="Dai X."/>
        </authorList>
    </citation>
    <scope>NUCLEOTIDE SEQUENCE [LARGE SCALE GENOMIC DNA]</scope>
    <source>
        <strain evidence="8 9">DXL2</strain>
    </source>
</reference>
<dbReference type="InterPro" id="IPR006674">
    <property type="entry name" value="HD_domain"/>
</dbReference>
<evidence type="ECO:0000256" key="5">
    <source>
        <dbReference type="ARBA" id="ARBA00023004"/>
    </source>
</evidence>
<dbReference type="GO" id="GO:0046872">
    <property type="term" value="F:metal ion binding"/>
    <property type="evidence" value="ECO:0007669"/>
    <property type="project" value="UniProtKB-KW"/>
</dbReference>
<dbReference type="GO" id="GO:0000166">
    <property type="term" value="F:nucleotide binding"/>
    <property type="evidence" value="ECO:0007669"/>
    <property type="project" value="UniProtKB-KW"/>
</dbReference>
<evidence type="ECO:0000259" key="7">
    <source>
        <dbReference type="PROSITE" id="PS51831"/>
    </source>
</evidence>
<dbReference type="OrthoDB" id="5295945at2"/>
<name>A0A2V5K8Z6_9BACL</name>
<dbReference type="AlphaFoldDB" id="A0A2V5K8Z6"/>
<dbReference type="InterPro" id="IPR005249">
    <property type="entry name" value="YqeK"/>
</dbReference>
<comment type="catalytic activity">
    <reaction evidence="6">
        <text>P(1),P(4)-bis(5'-adenosyl) tetraphosphate + H2O = 2 ADP + 2 H(+)</text>
        <dbReference type="Rhea" id="RHEA:24252"/>
        <dbReference type="ChEBI" id="CHEBI:15377"/>
        <dbReference type="ChEBI" id="CHEBI:15378"/>
        <dbReference type="ChEBI" id="CHEBI:58141"/>
        <dbReference type="ChEBI" id="CHEBI:456216"/>
        <dbReference type="EC" id="3.6.1.41"/>
    </reaction>
</comment>
<keyword evidence="5" id="KW-0408">Iron</keyword>
<dbReference type="NCBIfam" id="TIGR00488">
    <property type="entry name" value="bis(5'-nucleosyl)-tetraphosphatase (symmetrical) YqeK"/>
    <property type="match status" value="1"/>
</dbReference>
<organism evidence="8 9">
    <name type="scientific">Paenibacillus flagellatus</name>
    <dbReference type="NCBI Taxonomy" id="2211139"/>
    <lineage>
        <taxon>Bacteria</taxon>
        <taxon>Bacillati</taxon>
        <taxon>Bacillota</taxon>
        <taxon>Bacilli</taxon>
        <taxon>Bacillales</taxon>
        <taxon>Paenibacillaceae</taxon>
        <taxon>Paenibacillus</taxon>
    </lineage>
</organism>
<gene>
    <name evidence="8" type="ORF">DLM86_12565</name>
</gene>
<proteinExistence type="predicted"/>
<dbReference type="Gene3D" id="1.10.3210.10">
    <property type="entry name" value="Hypothetical protein af1432"/>
    <property type="match status" value="1"/>
</dbReference>
<dbReference type="InterPro" id="IPR051094">
    <property type="entry name" value="Diverse_Catalytic_Enzymes"/>
</dbReference>
<dbReference type="GO" id="GO:0008803">
    <property type="term" value="F:bis(5'-nucleosyl)-tetraphosphatase (symmetrical) activity"/>
    <property type="evidence" value="ECO:0007669"/>
    <property type="project" value="UniProtKB-EC"/>
</dbReference>
<keyword evidence="9" id="KW-1185">Reference proteome</keyword>
<dbReference type="PANTHER" id="PTHR35795">
    <property type="entry name" value="SLR1885 PROTEIN"/>
    <property type="match status" value="1"/>
</dbReference>
<dbReference type="CDD" id="cd00077">
    <property type="entry name" value="HDc"/>
    <property type="match status" value="1"/>
</dbReference>
<dbReference type="NCBIfam" id="TIGR00277">
    <property type="entry name" value="HDIG"/>
    <property type="match status" value="1"/>
</dbReference>
<evidence type="ECO:0000256" key="4">
    <source>
        <dbReference type="ARBA" id="ARBA00022801"/>
    </source>
</evidence>
<dbReference type="RefSeq" id="WP_110840364.1">
    <property type="nucleotide sequence ID" value="NZ_QJVJ01000005.1"/>
</dbReference>
<dbReference type="EC" id="3.6.1.41" evidence="1"/>
<protein>
    <recommendedName>
        <fullName evidence="1">bis(5'-nucleosyl)-tetraphosphatase (symmetrical)</fullName>
        <ecNumber evidence="1">3.6.1.41</ecNumber>
    </recommendedName>
</protein>
<dbReference type="SUPFAM" id="SSF109604">
    <property type="entry name" value="HD-domain/PDEase-like"/>
    <property type="match status" value="1"/>
</dbReference>
<dbReference type="PANTHER" id="PTHR35795:SF1">
    <property type="entry name" value="BIS(5'-NUCLEOSYL)-TETRAPHOSPHATASE, SYMMETRICAL"/>
    <property type="match status" value="1"/>
</dbReference>
<dbReference type="PROSITE" id="PS51831">
    <property type="entry name" value="HD"/>
    <property type="match status" value="1"/>
</dbReference>
<feature type="domain" description="HD" evidence="7">
    <location>
        <begin position="34"/>
        <end position="149"/>
    </location>
</feature>
<evidence type="ECO:0000256" key="1">
    <source>
        <dbReference type="ARBA" id="ARBA00012506"/>
    </source>
</evidence>
<accession>A0A2V5K8Z6</accession>
<evidence type="ECO:0000256" key="2">
    <source>
        <dbReference type="ARBA" id="ARBA00022723"/>
    </source>
</evidence>
<evidence type="ECO:0000256" key="6">
    <source>
        <dbReference type="ARBA" id="ARBA00049417"/>
    </source>
</evidence>
<keyword evidence="2" id="KW-0479">Metal-binding</keyword>
<evidence type="ECO:0000313" key="8">
    <source>
        <dbReference type="EMBL" id="PYI54303.1"/>
    </source>
</evidence>
<sequence>MHPFFENEARPFVRSGDMAADVRRFLEERGCPKTAEHCMAVGAEARALALRFGDDPDAAETAGWLHDISAVYPNAERGRIARELGVDVLPEEEAFPMIIHQKLSVEVARHLFGVDRRDVLDAVGCHTTLKAPSTRLDRIVFVADKISWDQTGTPPYLSELLKSLERSLEDGAMAYIGHLWAQREKLKVVHPWLADAYADLKDAIARSEITPPVRPADG</sequence>
<dbReference type="EMBL" id="QJVJ01000005">
    <property type="protein sequence ID" value="PYI54303.1"/>
    <property type="molecule type" value="Genomic_DNA"/>
</dbReference>
<evidence type="ECO:0000313" key="9">
    <source>
        <dbReference type="Proteomes" id="UP000247476"/>
    </source>
</evidence>
<dbReference type="Pfam" id="PF01966">
    <property type="entry name" value="HD"/>
    <property type="match status" value="1"/>
</dbReference>
<comment type="caution">
    <text evidence="8">The sequence shown here is derived from an EMBL/GenBank/DDBJ whole genome shotgun (WGS) entry which is preliminary data.</text>
</comment>
<evidence type="ECO:0000256" key="3">
    <source>
        <dbReference type="ARBA" id="ARBA00022741"/>
    </source>
</evidence>
<dbReference type="Proteomes" id="UP000247476">
    <property type="component" value="Unassembled WGS sequence"/>
</dbReference>
<keyword evidence="3" id="KW-0547">Nucleotide-binding</keyword>